<dbReference type="STRING" id="1213859.L2FJU3"/>
<accession>L2FJU3</accession>
<dbReference type="HOGENOM" id="CLU_1635262_0_0_1"/>
<dbReference type="AlphaFoldDB" id="L2FJU3"/>
<sequence length="162" mass="18110">MDIVMQLLQKLSAPWKRIVGIRIEKVIDAVKAFVDEVLEEIVGSHGSGWTTSTILSTCVDPFFDKKEQLLSDKLEELLRPYKEGYALPLDTDFQETLGRTVAKRTTPQTGNLAISGQQANVTTISSAAHWHVADVIFEAMQTFYDSALRTFTDNVIYLAIES</sequence>
<protein>
    <submittedName>
        <fullName evidence="1">Dynamin family protein</fullName>
    </submittedName>
</protein>
<evidence type="ECO:0000313" key="2">
    <source>
        <dbReference type="EMBL" id="KAF4476059.1"/>
    </source>
</evidence>
<dbReference type="InParanoid" id="L2FJU3"/>
<dbReference type="Proteomes" id="UP000011096">
    <property type="component" value="Unassembled WGS sequence"/>
</dbReference>
<gene>
    <name evidence="1" type="ORF">CGGC5_12617</name>
    <name evidence="2" type="ORF">CGGC5_v015338</name>
</gene>
<keyword evidence="3" id="KW-1185">Reference proteome</keyword>
<evidence type="ECO:0000313" key="1">
    <source>
        <dbReference type="EMBL" id="ELA26430.1"/>
    </source>
</evidence>
<dbReference type="OrthoDB" id="415706at2759"/>
<organism evidence="1">
    <name type="scientific">Colletotrichum fructicola (strain Nara gc5)</name>
    <name type="common">Anthracnose fungus</name>
    <name type="synonym">Colletotrichum gloeosporioides (strain Nara gc5)</name>
    <dbReference type="NCBI Taxonomy" id="1213859"/>
    <lineage>
        <taxon>Eukaryota</taxon>
        <taxon>Fungi</taxon>
        <taxon>Dikarya</taxon>
        <taxon>Ascomycota</taxon>
        <taxon>Pezizomycotina</taxon>
        <taxon>Sordariomycetes</taxon>
        <taxon>Hypocreomycetidae</taxon>
        <taxon>Glomerellales</taxon>
        <taxon>Glomerellaceae</taxon>
        <taxon>Colletotrichum</taxon>
        <taxon>Colletotrichum gloeosporioides species complex</taxon>
    </lineage>
</organism>
<dbReference type="EMBL" id="KB021054">
    <property type="protein sequence ID" value="ELA26430.1"/>
    <property type="molecule type" value="Genomic_DNA"/>
</dbReference>
<reference evidence="2 3" key="3">
    <citation type="submission" date="2020-04" db="EMBL/GenBank/DDBJ databases">
        <title>Genome sequencing and assembly of multiple isolates from the Colletotrichum gloeosporioides species complex.</title>
        <authorList>
            <person name="Gan P."/>
            <person name="Shirasu K."/>
        </authorList>
    </citation>
    <scope>NUCLEOTIDE SEQUENCE [LARGE SCALE GENOMIC DNA]</scope>
    <source>
        <strain evidence="2 3">Nara gc5</strain>
    </source>
</reference>
<evidence type="ECO:0000313" key="3">
    <source>
        <dbReference type="Proteomes" id="UP000011096"/>
    </source>
</evidence>
<reference evidence="1" key="1">
    <citation type="submission" date="2012-08" db="EMBL/GenBank/DDBJ databases">
        <title>Genome analysis of Colletotrichum orbiculare and Colletotrichum fructicola.</title>
        <authorList>
            <person name="Gan P.H.P."/>
            <person name="Ikeda K."/>
            <person name="Irieda H."/>
            <person name="Narusaka M."/>
            <person name="O'Connell R.J."/>
            <person name="Narusaka Y."/>
            <person name="Takano Y."/>
            <person name="Kubo Y."/>
            <person name="Shirasu K."/>
        </authorList>
    </citation>
    <scope>NUCLEOTIDE SEQUENCE</scope>
    <source>
        <strain evidence="1">Nara gc5</strain>
    </source>
</reference>
<name>L2FJU3_COLFN</name>
<reference evidence="2 3" key="2">
    <citation type="submission" date="2012-08" db="EMBL/GenBank/DDBJ databases">
        <authorList>
            <person name="Gan P.H.P."/>
            <person name="Ikeda K."/>
            <person name="Irieda H."/>
            <person name="Narusaka M."/>
            <person name="O'Connell R.J."/>
            <person name="Narusaka Y."/>
            <person name="Takano Y."/>
            <person name="Kubo Y."/>
            <person name="Shirasu K."/>
        </authorList>
    </citation>
    <scope>NUCLEOTIDE SEQUENCE [LARGE SCALE GENOMIC DNA]</scope>
    <source>
        <strain evidence="2 3">Nara gc5</strain>
    </source>
</reference>
<dbReference type="EMBL" id="ANPB02000009">
    <property type="protein sequence ID" value="KAF4476059.1"/>
    <property type="molecule type" value="Genomic_DNA"/>
</dbReference>
<proteinExistence type="predicted"/>